<evidence type="ECO:0000313" key="2">
    <source>
        <dbReference type="Proteomes" id="UP000054166"/>
    </source>
</evidence>
<accession>A0A0C3ET34</accession>
<gene>
    <name evidence="1" type="ORF">PILCRDRAFT_17522</name>
</gene>
<protein>
    <submittedName>
        <fullName evidence="1">Uncharacterized protein</fullName>
    </submittedName>
</protein>
<dbReference type="HOGENOM" id="CLU_3069544_0_0_1"/>
<evidence type="ECO:0000313" key="1">
    <source>
        <dbReference type="EMBL" id="KIM70991.1"/>
    </source>
</evidence>
<dbReference type="EMBL" id="KN833619">
    <property type="protein sequence ID" value="KIM70991.1"/>
    <property type="molecule type" value="Genomic_DNA"/>
</dbReference>
<sequence>MSQCRSRCFDVTRNVDVEVLRRSDKDYDDYGDVDVEIRSARRDLSEFDVFSEF</sequence>
<reference evidence="2" key="2">
    <citation type="submission" date="2015-01" db="EMBL/GenBank/DDBJ databases">
        <title>Evolutionary Origins and Diversification of the Mycorrhizal Mutualists.</title>
        <authorList>
            <consortium name="DOE Joint Genome Institute"/>
            <consortium name="Mycorrhizal Genomics Consortium"/>
            <person name="Kohler A."/>
            <person name="Kuo A."/>
            <person name="Nagy L.G."/>
            <person name="Floudas D."/>
            <person name="Copeland A."/>
            <person name="Barry K.W."/>
            <person name="Cichocki N."/>
            <person name="Veneault-Fourrey C."/>
            <person name="LaButti K."/>
            <person name="Lindquist E.A."/>
            <person name="Lipzen A."/>
            <person name="Lundell T."/>
            <person name="Morin E."/>
            <person name="Murat C."/>
            <person name="Riley R."/>
            <person name="Ohm R."/>
            <person name="Sun H."/>
            <person name="Tunlid A."/>
            <person name="Henrissat B."/>
            <person name="Grigoriev I.V."/>
            <person name="Hibbett D.S."/>
            <person name="Martin F."/>
        </authorList>
    </citation>
    <scope>NUCLEOTIDE SEQUENCE [LARGE SCALE GENOMIC DNA]</scope>
    <source>
        <strain evidence="2">F 1598</strain>
    </source>
</reference>
<proteinExistence type="predicted"/>
<reference evidence="1 2" key="1">
    <citation type="submission" date="2014-04" db="EMBL/GenBank/DDBJ databases">
        <authorList>
            <consortium name="DOE Joint Genome Institute"/>
            <person name="Kuo A."/>
            <person name="Tarkka M."/>
            <person name="Buscot F."/>
            <person name="Kohler A."/>
            <person name="Nagy L.G."/>
            <person name="Floudas D."/>
            <person name="Copeland A."/>
            <person name="Barry K.W."/>
            <person name="Cichocki N."/>
            <person name="Veneault-Fourrey C."/>
            <person name="LaButti K."/>
            <person name="Lindquist E.A."/>
            <person name="Lipzen A."/>
            <person name="Lundell T."/>
            <person name="Morin E."/>
            <person name="Murat C."/>
            <person name="Sun H."/>
            <person name="Tunlid A."/>
            <person name="Henrissat B."/>
            <person name="Grigoriev I.V."/>
            <person name="Hibbett D.S."/>
            <person name="Martin F."/>
            <person name="Nordberg H.P."/>
            <person name="Cantor M.N."/>
            <person name="Hua S.X."/>
        </authorList>
    </citation>
    <scope>NUCLEOTIDE SEQUENCE [LARGE SCALE GENOMIC DNA]</scope>
    <source>
        <strain evidence="1 2">F 1598</strain>
    </source>
</reference>
<dbReference type="Proteomes" id="UP000054166">
    <property type="component" value="Unassembled WGS sequence"/>
</dbReference>
<name>A0A0C3ET34_PILCF</name>
<dbReference type="AlphaFoldDB" id="A0A0C3ET34"/>
<keyword evidence="2" id="KW-1185">Reference proteome</keyword>
<organism evidence="1 2">
    <name type="scientific">Piloderma croceum (strain F 1598)</name>
    <dbReference type="NCBI Taxonomy" id="765440"/>
    <lineage>
        <taxon>Eukaryota</taxon>
        <taxon>Fungi</taxon>
        <taxon>Dikarya</taxon>
        <taxon>Basidiomycota</taxon>
        <taxon>Agaricomycotina</taxon>
        <taxon>Agaricomycetes</taxon>
        <taxon>Agaricomycetidae</taxon>
        <taxon>Atheliales</taxon>
        <taxon>Atheliaceae</taxon>
        <taxon>Piloderma</taxon>
    </lineage>
</organism>
<dbReference type="InParanoid" id="A0A0C3ET34"/>